<feature type="non-terminal residue" evidence="1">
    <location>
        <position position="49"/>
    </location>
</feature>
<gene>
    <name evidence="1" type="primary">ORF9812</name>
</gene>
<protein>
    <submittedName>
        <fullName evidence="1">Uncharacterized protein</fullName>
    </submittedName>
</protein>
<evidence type="ECO:0000313" key="1">
    <source>
        <dbReference type="EMBL" id="CEK50081.1"/>
    </source>
</evidence>
<organism evidence="1">
    <name type="scientific">Arion vulgaris</name>
    <dbReference type="NCBI Taxonomy" id="1028688"/>
    <lineage>
        <taxon>Eukaryota</taxon>
        <taxon>Metazoa</taxon>
        <taxon>Spiralia</taxon>
        <taxon>Lophotrochozoa</taxon>
        <taxon>Mollusca</taxon>
        <taxon>Gastropoda</taxon>
        <taxon>Heterobranchia</taxon>
        <taxon>Euthyneura</taxon>
        <taxon>Panpulmonata</taxon>
        <taxon>Eupulmonata</taxon>
        <taxon>Stylommatophora</taxon>
        <taxon>Helicina</taxon>
        <taxon>Arionoidea</taxon>
        <taxon>Arionidae</taxon>
        <taxon>Arion</taxon>
    </lineage>
</organism>
<dbReference type="AlphaFoldDB" id="A0A0B6Y2L3"/>
<reference evidence="1" key="1">
    <citation type="submission" date="2014-12" db="EMBL/GenBank/DDBJ databases">
        <title>Insight into the proteome of Arion vulgaris.</title>
        <authorList>
            <person name="Aradska J."/>
            <person name="Bulat T."/>
            <person name="Smidak R."/>
            <person name="Sarate P."/>
            <person name="Gangsoo J."/>
            <person name="Sialana F."/>
            <person name="Bilban M."/>
            <person name="Lubec G."/>
        </authorList>
    </citation>
    <scope>NUCLEOTIDE SEQUENCE</scope>
    <source>
        <tissue evidence="1">Skin</tissue>
    </source>
</reference>
<accession>A0A0B6Y2L3</accession>
<sequence>MQEIPDFEKLRCHIILDESKENSLNLKKNGDVLDIPHRRHSRVSLDRHL</sequence>
<proteinExistence type="predicted"/>
<name>A0A0B6Y2L3_9EUPU</name>
<dbReference type="EMBL" id="HACG01003216">
    <property type="protein sequence ID" value="CEK50081.1"/>
    <property type="molecule type" value="Transcribed_RNA"/>
</dbReference>